<gene>
    <name evidence="1" type="ORF">JEQ12_008211</name>
</gene>
<sequence>MQGLAHHERDFAFESSTAIYKEVLSMRLSVGVKSRSPLGVRTVVSESSLPASSAPGRRSLGSGQTPLLDYFNFDIIVAEEKICLYEYNGKALVENKCKILQLAEEVLNDLHQQKTKILLKGLTHKAYKPEEKEQKLSAAEGDVHREFKKQKMNYSEDRLCKNLLDHHVVKKKAQETRIFIPDASRFLPGEERDAALWRQELQIAKPKMDVLQRSQKLTKSRKITK</sequence>
<name>A0A835ZXB7_SHEEP</name>
<organism evidence="1 2">
    <name type="scientific">Ovis aries</name>
    <name type="common">Sheep</name>
    <dbReference type="NCBI Taxonomy" id="9940"/>
    <lineage>
        <taxon>Eukaryota</taxon>
        <taxon>Metazoa</taxon>
        <taxon>Chordata</taxon>
        <taxon>Craniata</taxon>
        <taxon>Vertebrata</taxon>
        <taxon>Euteleostomi</taxon>
        <taxon>Mammalia</taxon>
        <taxon>Eutheria</taxon>
        <taxon>Laurasiatheria</taxon>
        <taxon>Artiodactyla</taxon>
        <taxon>Ruminantia</taxon>
        <taxon>Pecora</taxon>
        <taxon>Bovidae</taxon>
        <taxon>Caprinae</taxon>
        <taxon>Ovis</taxon>
    </lineage>
</organism>
<protein>
    <submittedName>
        <fullName evidence="1">Uncharacterized protein</fullName>
    </submittedName>
</protein>
<dbReference type="EMBL" id="JAEMGP010000019">
    <property type="protein sequence ID" value="KAG5197482.1"/>
    <property type="molecule type" value="Genomic_DNA"/>
</dbReference>
<evidence type="ECO:0000313" key="2">
    <source>
        <dbReference type="Proteomes" id="UP000664991"/>
    </source>
</evidence>
<evidence type="ECO:0000313" key="1">
    <source>
        <dbReference type="EMBL" id="KAG5197482.1"/>
    </source>
</evidence>
<reference evidence="1 2" key="1">
    <citation type="submission" date="2020-12" db="EMBL/GenBank/DDBJ databases">
        <title>De novo assembly of Tibetan sheep genome.</title>
        <authorList>
            <person name="Li X."/>
        </authorList>
    </citation>
    <scope>NUCLEOTIDE SEQUENCE [LARGE SCALE GENOMIC DNA]</scope>
    <source>
        <tissue evidence="1">Heart</tissue>
    </source>
</reference>
<dbReference type="Proteomes" id="UP000664991">
    <property type="component" value="Unassembled WGS sequence"/>
</dbReference>
<dbReference type="AlphaFoldDB" id="A0A835ZXB7"/>
<accession>A0A835ZXB7</accession>
<proteinExistence type="predicted"/>
<comment type="caution">
    <text evidence="1">The sequence shown here is derived from an EMBL/GenBank/DDBJ whole genome shotgun (WGS) entry which is preliminary data.</text>
</comment>